<keyword evidence="2" id="KW-1133">Transmembrane helix</keyword>
<feature type="compositionally biased region" description="Polar residues" evidence="1">
    <location>
        <begin position="27"/>
        <end position="44"/>
    </location>
</feature>
<gene>
    <name evidence="3" type="ORF">PCOR1329_LOCUS27105</name>
</gene>
<accession>A0ABN9S6W6</accession>
<feature type="transmembrane region" description="Helical" evidence="2">
    <location>
        <begin position="150"/>
        <end position="170"/>
    </location>
</feature>
<proteinExistence type="predicted"/>
<evidence type="ECO:0000313" key="3">
    <source>
        <dbReference type="EMBL" id="CAK0827601.1"/>
    </source>
</evidence>
<dbReference type="Proteomes" id="UP001189429">
    <property type="component" value="Unassembled WGS sequence"/>
</dbReference>
<feature type="transmembrane region" description="Helical" evidence="2">
    <location>
        <begin position="222"/>
        <end position="251"/>
    </location>
</feature>
<evidence type="ECO:0000256" key="2">
    <source>
        <dbReference type="SAM" id="Phobius"/>
    </source>
</evidence>
<feature type="compositionally biased region" description="Basic and acidic residues" evidence="1">
    <location>
        <begin position="9"/>
        <end position="25"/>
    </location>
</feature>
<evidence type="ECO:0000256" key="1">
    <source>
        <dbReference type="SAM" id="MobiDB-lite"/>
    </source>
</evidence>
<name>A0ABN9S6W6_9DINO</name>
<organism evidence="3 4">
    <name type="scientific">Prorocentrum cordatum</name>
    <dbReference type="NCBI Taxonomy" id="2364126"/>
    <lineage>
        <taxon>Eukaryota</taxon>
        <taxon>Sar</taxon>
        <taxon>Alveolata</taxon>
        <taxon>Dinophyceae</taxon>
        <taxon>Prorocentrales</taxon>
        <taxon>Prorocentraceae</taxon>
        <taxon>Prorocentrum</taxon>
    </lineage>
</organism>
<dbReference type="EMBL" id="CAUYUJ010009777">
    <property type="protein sequence ID" value="CAK0827601.1"/>
    <property type="molecule type" value="Genomic_DNA"/>
</dbReference>
<keyword evidence="4" id="KW-1185">Reference proteome</keyword>
<keyword evidence="2" id="KW-0472">Membrane</keyword>
<feature type="region of interest" description="Disordered" evidence="1">
    <location>
        <begin position="1"/>
        <end position="44"/>
    </location>
</feature>
<comment type="caution">
    <text evidence="3">The sequence shown here is derived from an EMBL/GenBank/DDBJ whole genome shotgun (WGS) entry which is preliminary data.</text>
</comment>
<evidence type="ECO:0000313" key="4">
    <source>
        <dbReference type="Proteomes" id="UP001189429"/>
    </source>
</evidence>
<reference evidence="3" key="1">
    <citation type="submission" date="2023-10" db="EMBL/GenBank/DDBJ databases">
        <authorList>
            <person name="Chen Y."/>
            <person name="Shah S."/>
            <person name="Dougan E. K."/>
            <person name="Thang M."/>
            <person name="Chan C."/>
        </authorList>
    </citation>
    <scope>NUCLEOTIDE SEQUENCE [LARGE SCALE GENOMIC DNA]</scope>
</reference>
<protein>
    <submittedName>
        <fullName evidence="3">Uncharacterized protein</fullName>
    </submittedName>
</protein>
<feature type="transmembrane region" description="Helical" evidence="2">
    <location>
        <begin position="182"/>
        <end position="210"/>
    </location>
</feature>
<sequence length="392" mass="42516">MPVRGSLCARDREASEAGPPRDARRPPQSSVPCGSGSGQSLATSQVSQYRLRVVMRRALLEADASPPPSRSGIPGVNLVCGLLALTTRTHDLAFQSSPLSRRAWLCNIVALAYFFWTVPDSLSSLLAFIVNIVYIMICIVTQLLVPPQSWWLDVVIVAVGVTLCLFWLEFSGDERTTKAEECFVVMLVEPIIWVLAGVHVEVCLSGIIVFHLVAVPMGLSSFVVAACSCMLSCISSIGLFVCISACTLYVFSLQADMERIIESSYGTATVELPRGFIVTACPRFHHIVAVECVVGQQLRSFLIPDDRAKLDDMLSSATDGGFRSILATFQHPNGCSLDATLVPYSGNSRTVKVCVQSQGEVRHVGIEEARSQTGIPRETMEPSIILPQGCHP</sequence>
<feature type="transmembrane region" description="Helical" evidence="2">
    <location>
        <begin position="125"/>
        <end position="144"/>
    </location>
</feature>
<keyword evidence="2" id="KW-0812">Transmembrane</keyword>